<evidence type="ECO:0000256" key="10">
    <source>
        <dbReference type="NCBIfam" id="TIGR00767"/>
    </source>
</evidence>
<keyword evidence="3 9" id="KW-0378">Hydrolase</keyword>
<dbReference type="Proteomes" id="UP000269352">
    <property type="component" value="Unassembled WGS sequence"/>
</dbReference>
<evidence type="ECO:0000256" key="7">
    <source>
        <dbReference type="ARBA" id="ARBA00023015"/>
    </source>
</evidence>
<comment type="similarity">
    <text evidence="9 11">Belongs to the Rho family.</text>
</comment>
<dbReference type="CDD" id="cd04459">
    <property type="entry name" value="Rho_CSD"/>
    <property type="match status" value="1"/>
</dbReference>
<name>A0A388T8A3_TERA1</name>
<evidence type="ECO:0000259" key="13">
    <source>
        <dbReference type="PROSITE" id="PS51856"/>
    </source>
</evidence>
<dbReference type="HAMAP" id="MF_01884">
    <property type="entry name" value="Rho"/>
    <property type="match status" value="1"/>
</dbReference>
<gene>
    <name evidence="9 14" type="primary">rho</name>
    <name evidence="14" type="ORF">NO1_0323</name>
</gene>
<dbReference type="GO" id="GO:0006353">
    <property type="term" value="P:DNA-templated transcription termination"/>
    <property type="evidence" value="ECO:0007669"/>
    <property type="project" value="UniProtKB-UniRule"/>
</dbReference>
<dbReference type="EMBL" id="BGZN01000003">
    <property type="protein sequence ID" value="GBR72866.1"/>
    <property type="molecule type" value="Genomic_DNA"/>
</dbReference>
<comment type="function">
    <text evidence="9">Facilitates transcription termination by a mechanism that involves Rho binding to the nascent RNA, activation of Rho's RNA-dependent ATPase activity, and release of the mRNA from the DNA template.</text>
</comment>
<dbReference type="Gene3D" id="3.40.50.300">
    <property type="entry name" value="P-loop containing nucleotide triphosphate hydrolases"/>
    <property type="match status" value="1"/>
</dbReference>
<dbReference type="InterPro" id="IPR004665">
    <property type="entry name" value="Term_rho"/>
</dbReference>
<feature type="domain" description="Rho RNA-BD" evidence="13">
    <location>
        <begin position="96"/>
        <end position="169"/>
    </location>
</feature>
<dbReference type="CDD" id="cd01128">
    <property type="entry name" value="rho_factor_C"/>
    <property type="match status" value="1"/>
</dbReference>
<evidence type="ECO:0000256" key="6">
    <source>
        <dbReference type="ARBA" id="ARBA00022884"/>
    </source>
</evidence>
<evidence type="ECO:0000256" key="1">
    <source>
        <dbReference type="ARBA" id="ARBA00022472"/>
    </source>
</evidence>
<dbReference type="PANTHER" id="PTHR46425">
    <property type="entry name" value="TRANSCRIPTION TERMINATION FACTOR RHO"/>
    <property type="match status" value="1"/>
</dbReference>
<dbReference type="SUPFAM" id="SSF50249">
    <property type="entry name" value="Nucleic acid-binding proteins"/>
    <property type="match status" value="1"/>
</dbReference>
<proteinExistence type="inferred from homology"/>
<dbReference type="SMART" id="SM00382">
    <property type="entry name" value="AAA"/>
    <property type="match status" value="1"/>
</dbReference>
<feature type="binding site" evidence="9">
    <location>
        <begin position="212"/>
        <end position="217"/>
    </location>
    <ligand>
        <name>ATP</name>
        <dbReference type="ChEBI" id="CHEBI:30616"/>
    </ligand>
</feature>
<dbReference type="Pfam" id="PF07497">
    <property type="entry name" value="Rho_RNA_bind"/>
    <property type="match status" value="1"/>
</dbReference>
<dbReference type="SMART" id="SM00959">
    <property type="entry name" value="Rho_N"/>
    <property type="match status" value="1"/>
</dbReference>
<dbReference type="InterPro" id="IPR036269">
    <property type="entry name" value="Rho_N_sf"/>
</dbReference>
<keyword evidence="15" id="KW-1185">Reference proteome</keyword>
<evidence type="ECO:0000256" key="3">
    <source>
        <dbReference type="ARBA" id="ARBA00022801"/>
    </source>
</evidence>
<keyword evidence="6 9" id="KW-0694">RNA-binding</keyword>
<dbReference type="InterPro" id="IPR003593">
    <property type="entry name" value="AAA+_ATPase"/>
</dbReference>
<sequence length="459" mass="51221">MAGRPPKEQDSPVPEKKEIKEEFPKTERNNERPAEKNGDKSNEKLIASLDIPALQRMKISELYAIAKELKIEEMTTLEKSDLIYKIMQLKTGDEGAVACEGVLERLPDGYGFLRVNNYLPSSEDIYVSSAQIRRFSLLTGDRVRGLGRKPKEGEKYFSLARVDEINGLTPEGARKRTFFSNLVPIFPDKKMSLESSQHNITTRLIDMVAPIGFGQRAMIVSPPKAGKTTILKDIAKSIELNHPEVVIKVLLVDERPEEVTDMRRFVKGEVVASTFDEPPEQHVKVSELLLESAKRLVEHGRDVVILLDSITRLARAHNIVVAPSGRTLSGGLDPASLHKPKRFFGAARNIEGGGSLTIIATALVDTGSRMDDVIYEEFKGTGNMELHLDRKLANRRVYPAIDVVSSGTRKEELLLAEDVLKKTIMLRKSIDSENATEELVNLLKKTKNNHEFLNSGIFG</sequence>
<keyword evidence="2 9" id="KW-0547">Nucleotide-binding</keyword>
<dbReference type="GO" id="GO:0008186">
    <property type="term" value="F:ATP-dependent activity, acting on RNA"/>
    <property type="evidence" value="ECO:0007669"/>
    <property type="project" value="UniProtKB-UniRule"/>
</dbReference>
<dbReference type="EC" id="3.6.4.-" evidence="9 10"/>
<reference evidence="14 15" key="1">
    <citation type="journal article" date="2019" name="ISME J.">
        <title>Genome analyses of uncultured TG2/ZB3 bacteria in 'Margulisbacteria' specifically attached to ectosymbiotic spirochetes of protists in the termite gut.</title>
        <authorList>
            <person name="Utami Y.D."/>
            <person name="Kuwahara H."/>
            <person name="Igai K."/>
            <person name="Murakami T."/>
            <person name="Sugaya K."/>
            <person name="Morikawa T."/>
            <person name="Nagura Y."/>
            <person name="Yuki M."/>
            <person name="Deevong P."/>
            <person name="Inoue T."/>
            <person name="Kihara K."/>
            <person name="Lo N."/>
            <person name="Yamada A."/>
            <person name="Ohkuma M."/>
            <person name="Hongoh Y."/>
        </authorList>
    </citation>
    <scope>NUCLEOTIDE SEQUENCE [LARGE SCALE GENOMIC DNA]</scope>
    <source>
        <strain evidence="14">NkOx7-01</strain>
    </source>
</reference>
<dbReference type="InterPro" id="IPR011112">
    <property type="entry name" value="Rho-like_N"/>
</dbReference>
<dbReference type="NCBIfam" id="TIGR00767">
    <property type="entry name" value="rho"/>
    <property type="match status" value="1"/>
</dbReference>
<dbReference type="InterPro" id="IPR000194">
    <property type="entry name" value="ATPase_F1/V1/A1_a/bsu_nucl-bd"/>
</dbReference>
<dbReference type="Pfam" id="PF07498">
    <property type="entry name" value="Rho_N"/>
    <property type="match status" value="1"/>
</dbReference>
<keyword evidence="5 9" id="KW-0067">ATP-binding</keyword>
<keyword evidence="8 9" id="KW-0804">Transcription</keyword>
<protein>
    <recommendedName>
        <fullName evidence="9 10">Transcription termination factor Rho</fullName>
        <ecNumber evidence="9 10">3.6.4.-</ecNumber>
    </recommendedName>
    <alternativeName>
        <fullName evidence="9">ATP-dependent helicase Rho</fullName>
    </alternativeName>
</protein>
<evidence type="ECO:0000313" key="14">
    <source>
        <dbReference type="EMBL" id="GBR72866.1"/>
    </source>
</evidence>
<keyword evidence="7 9" id="KW-0805">Transcription regulation</keyword>
<dbReference type="NCBIfam" id="NF006886">
    <property type="entry name" value="PRK09376.1"/>
    <property type="match status" value="1"/>
</dbReference>
<dbReference type="Pfam" id="PF00006">
    <property type="entry name" value="ATP-synt_ab"/>
    <property type="match status" value="1"/>
</dbReference>
<dbReference type="SMART" id="SM00357">
    <property type="entry name" value="CSP"/>
    <property type="match status" value="1"/>
</dbReference>
<feature type="binding site" evidence="9">
    <location>
        <position position="255"/>
    </location>
    <ligand>
        <name>ATP</name>
        <dbReference type="ChEBI" id="CHEBI:30616"/>
    </ligand>
</feature>
<evidence type="ECO:0000256" key="4">
    <source>
        <dbReference type="ARBA" id="ARBA00022806"/>
    </source>
</evidence>
<organism evidence="14 15">
    <name type="scientific">Termititenax aidoneus</name>
    <dbReference type="NCBI Taxonomy" id="2218524"/>
    <lineage>
        <taxon>Bacteria</taxon>
        <taxon>Bacillati</taxon>
        <taxon>Candidatus Margulisiibacteriota</taxon>
        <taxon>Candidatus Termititenacia</taxon>
        <taxon>Candidatus Termititenacales</taxon>
        <taxon>Candidatus Termititenacaceae</taxon>
        <taxon>Candidatus Termititenax</taxon>
    </lineage>
</organism>
<dbReference type="InterPro" id="IPR027417">
    <property type="entry name" value="P-loop_NTPase"/>
</dbReference>
<comment type="caution">
    <text evidence="9">Lacks conserved residue(s) required for the propagation of feature annotation.</text>
</comment>
<evidence type="ECO:0000256" key="11">
    <source>
        <dbReference type="PROSITE-ProRule" id="PRU01203"/>
    </source>
</evidence>
<accession>A0A388T8A3</accession>
<dbReference type="GO" id="GO:0003723">
    <property type="term" value="F:RNA binding"/>
    <property type="evidence" value="ECO:0007669"/>
    <property type="project" value="UniProtKB-UniRule"/>
</dbReference>
<dbReference type="AlphaFoldDB" id="A0A388T8A3"/>
<evidence type="ECO:0000256" key="12">
    <source>
        <dbReference type="SAM" id="MobiDB-lite"/>
    </source>
</evidence>
<comment type="subunit">
    <text evidence="9">Homohexamer. The homohexamer assembles into an open ring structure.</text>
</comment>
<comment type="caution">
    <text evidence="14">The sequence shown here is derived from an EMBL/GenBank/DDBJ whole genome shotgun (WGS) entry which is preliminary data.</text>
</comment>
<dbReference type="SUPFAM" id="SSF68912">
    <property type="entry name" value="Rho N-terminal domain-like"/>
    <property type="match status" value="1"/>
</dbReference>
<feature type="binding site" evidence="9">
    <location>
        <begin position="224"/>
        <end position="229"/>
    </location>
    <ligand>
        <name>ATP</name>
        <dbReference type="ChEBI" id="CHEBI:30616"/>
    </ligand>
</feature>
<evidence type="ECO:0000256" key="8">
    <source>
        <dbReference type="ARBA" id="ARBA00023163"/>
    </source>
</evidence>
<dbReference type="PANTHER" id="PTHR46425:SF1">
    <property type="entry name" value="TRANSCRIPTION TERMINATION FACTOR RHO"/>
    <property type="match status" value="1"/>
</dbReference>
<evidence type="ECO:0000313" key="15">
    <source>
        <dbReference type="Proteomes" id="UP000269352"/>
    </source>
</evidence>
<feature type="region of interest" description="Disordered" evidence="12">
    <location>
        <begin position="1"/>
        <end position="41"/>
    </location>
</feature>
<keyword evidence="1 9" id="KW-0806">Transcription termination</keyword>
<dbReference type="SUPFAM" id="SSF52540">
    <property type="entry name" value="P-loop containing nucleoside triphosphate hydrolases"/>
    <property type="match status" value="1"/>
</dbReference>
<evidence type="ECO:0000256" key="9">
    <source>
        <dbReference type="HAMAP-Rule" id="MF_01884"/>
    </source>
</evidence>
<dbReference type="InterPro" id="IPR011129">
    <property type="entry name" value="CSD"/>
</dbReference>
<dbReference type="GO" id="GO:0005524">
    <property type="term" value="F:ATP binding"/>
    <property type="evidence" value="ECO:0007669"/>
    <property type="project" value="UniProtKB-UniRule"/>
</dbReference>
<dbReference type="GO" id="GO:0004386">
    <property type="term" value="F:helicase activity"/>
    <property type="evidence" value="ECO:0007669"/>
    <property type="project" value="UniProtKB-UniRule"/>
</dbReference>
<dbReference type="InterPro" id="IPR012340">
    <property type="entry name" value="NA-bd_OB-fold"/>
</dbReference>
<dbReference type="InterPro" id="IPR041703">
    <property type="entry name" value="Rho_factor_ATP-bd"/>
</dbReference>
<evidence type="ECO:0000256" key="2">
    <source>
        <dbReference type="ARBA" id="ARBA00022741"/>
    </source>
</evidence>
<dbReference type="GO" id="GO:0016787">
    <property type="term" value="F:hydrolase activity"/>
    <property type="evidence" value="ECO:0007669"/>
    <property type="project" value="UniProtKB-KW"/>
</dbReference>
<dbReference type="InterPro" id="IPR011113">
    <property type="entry name" value="Rho_RNA-bd"/>
</dbReference>
<dbReference type="PROSITE" id="PS51856">
    <property type="entry name" value="RHO_RNA_BD"/>
    <property type="match status" value="1"/>
</dbReference>
<keyword evidence="4 9" id="KW-0347">Helicase</keyword>
<dbReference type="Gene3D" id="2.40.50.140">
    <property type="entry name" value="Nucleic acid-binding proteins"/>
    <property type="match status" value="1"/>
</dbReference>
<evidence type="ECO:0000256" key="5">
    <source>
        <dbReference type="ARBA" id="ARBA00022840"/>
    </source>
</evidence>